<accession>A0A9R1XRY5</accession>
<dbReference type="Pfam" id="PF10551">
    <property type="entry name" value="MULE"/>
    <property type="match status" value="1"/>
</dbReference>
<sequence>MGRGERSQKMIPEIKVCLEYGGDRRDLKKGLRDFLGFDGMFLKGPFPGQILTTIGHNSNNGNYLVAYAIVESENINSWTWFLEH</sequence>
<evidence type="ECO:0000259" key="1">
    <source>
        <dbReference type="Pfam" id="PF10551"/>
    </source>
</evidence>
<keyword evidence="3" id="KW-1185">Reference proteome</keyword>
<protein>
    <recommendedName>
        <fullName evidence="1">MULE transposase domain-containing protein</fullName>
    </recommendedName>
</protein>
<dbReference type="PANTHER" id="PTHR31973:SF190">
    <property type="entry name" value="MULE TRANSPOSASE DOMAIN-CONTAINING PROTEIN"/>
    <property type="match status" value="1"/>
</dbReference>
<name>A0A9R1XRY5_LACSA</name>
<feature type="domain" description="MULE transposase" evidence="1">
    <location>
        <begin position="35"/>
        <end position="83"/>
    </location>
</feature>
<dbReference type="Proteomes" id="UP000235145">
    <property type="component" value="Unassembled WGS sequence"/>
</dbReference>
<dbReference type="PANTHER" id="PTHR31973">
    <property type="entry name" value="POLYPROTEIN, PUTATIVE-RELATED"/>
    <property type="match status" value="1"/>
</dbReference>
<gene>
    <name evidence="2" type="ORF">LSAT_V11C100043770</name>
</gene>
<comment type="caution">
    <text evidence="2">The sequence shown here is derived from an EMBL/GenBank/DDBJ whole genome shotgun (WGS) entry which is preliminary data.</text>
</comment>
<dbReference type="AlphaFoldDB" id="A0A9R1XRY5"/>
<reference evidence="2 3" key="1">
    <citation type="journal article" date="2017" name="Nat. Commun.">
        <title>Genome assembly with in vitro proximity ligation data and whole-genome triplication in lettuce.</title>
        <authorList>
            <person name="Reyes-Chin-Wo S."/>
            <person name="Wang Z."/>
            <person name="Yang X."/>
            <person name="Kozik A."/>
            <person name="Arikit S."/>
            <person name="Song C."/>
            <person name="Xia L."/>
            <person name="Froenicke L."/>
            <person name="Lavelle D.O."/>
            <person name="Truco M.J."/>
            <person name="Xia R."/>
            <person name="Zhu S."/>
            <person name="Xu C."/>
            <person name="Xu H."/>
            <person name="Xu X."/>
            <person name="Cox K."/>
            <person name="Korf I."/>
            <person name="Meyers B.C."/>
            <person name="Michelmore R.W."/>
        </authorList>
    </citation>
    <scope>NUCLEOTIDE SEQUENCE [LARGE SCALE GENOMIC DNA]</scope>
    <source>
        <strain evidence="3">cv. Salinas</strain>
        <tissue evidence="2">Seedlings</tissue>
    </source>
</reference>
<organism evidence="2 3">
    <name type="scientific">Lactuca sativa</name>
    <name type="common">Garden lettuce</name>
    <dbReference type="NCBI Taxonomy" id="4236"/>
    <lineage>
        <taxon>Eukaryota</taxon>
        <taxon>Viridiplantae</taxon>
        <taxon>Streptophyta</taxon>
        <taxon>Embryophyta</taxon>
        <taxon>Tracheophyta</taxon>
        <taxon>Spermatophyta</taxon>
        <taxon>Magnoliopsida</taxon>
        <taxon>eudicotyledons</taxon>
        <taxon>Gunneridae</taxon>
        <taxon>Pentapetalae</taxon>
        <taxon>asterids</taxon>
        <taxon>campanulids</taxon>
        <taxon>Asterales</taxon>
        <taxon>Asteraceae</taxon>
        <taxon>Cichorioideae</taxon>
        <taxon>Cichorieae</taxon>
        <taxon>Lactucinae</taxon>
        <taxon>Lactuca</taxon>
    </lineage>
</organism>
<evidence type="ECO:0000313" key="2">
    <source>
        <dbReference type="EMBL" id="KAJ0225250.1"/>
    </source>
</evidence>
<proteinExistence type="predicted"/>
<dbReference type="EMBL" id="NBSK02000001">
    <property type="protein sequence ID" value="KAJ0225250.1"/>
    <property type="molecule type" value="Genomic_DNA"/>
</dbReference>
<dbReference type="InterPro" id="IPR018289">
    <property type="entry name" value="MULE_transposase_dom"/>
</dbReference>
<evidence type="ECO:0000313" key="3">
    <source>
        <dbReference type="Proteomes" id="UP000235145"/>
    </source>
</evidence>